<dbReference type="AlphaFoldDB" id="A0A5K3G5W0"/>
<proteinExistence type="predicted"/>
<name>A0A5K3G5W0_MESCO</name>
<dbReference type="WBParaSite" id="MCU_013695-RA">
    <property type="protein sequence ID" value="MCU_013695-RA"/>
    <property type="gene ID" value="MCU_013695"/>
</dbReference>
<evidence type="ECO:0000313" key="1">
    <source>
        <dbReference type="WBParaSite" id="MCU_013695-RA"/>
    </source>
</evidence>
<sequence>MWCVDCLAVDDPGPASVCSAPRRQIWGDRIEDKTTDVRIVAGFLSSRLLRNTFILLKFTSSIHEHFRYQVPQQISSLTVNFFESGQQTDTSSCSHLPYVTTMSTAQPLVSPTTSSFGSLGDQ</sequence>
<reference evidence="1" key="1">
    <citation type="submission" date="2019-11" db="UniProtKB">
        <authorList>
            <consortium name="WormBaseParasite"/>
        </authorList>
    </citation>
    <scope>IDENTIFICATION</scope>
</reference>
<protein>
    <submittedName>
        <fullName evidence="1">Uncharacterized protein</fullName>
    </submittedName>
</protein>
<accession>A0A5K3G5W0</accession>
<organism evidence="1">
    <name type="scientific">Mesocestoides corti</name>
    <name type="common">Flatworm</name>
    <dbReference type="NCBI Taxonomy" id="53468"/>
    <lineage>
        <taxon>Eukaryota</taxon>
        <taxon>Metazoa</taxon>
        <taxon>Spiralia</taxon>
        <taxon>Lophotrochozoa</taxon>
        <taxon>Platyhelminthes</taxon>
        <taxon>Cestoda</taxon>
        <taxon>Eucestoda</taxon>
        <taxon>Cyclophyllidea</taxon>
        <taxon>Mesocestoididae</taxon>
        <taxon>Mesocestoides</taxon>
    </lineage>
</organism>